<dbReference type="GO" id="GO:0005737">
    <property type="term" value="C:cytoplasm"/>
    <property type="evidence" value="ECO:0007669"/>
    <property type="project" value="UniProtKB-SubCell"/>
</dbReference>
<comment type="subcellular location">
    <subcellularLocation>
        <location evidence="1">Cell projection</location>
        <location evidence="1">Cilium</location>
    </subcellularLocation>
    <subcellularLocation>
        <location evidence="2">Cytoplasm</location>
    </subcellularLocation>
</comment>
<evidence type="ECO:0000256" key="5">
    <source>
        <dbReference type="ARBA" id="ARBA00022614"/>
    </source>
</evidence>
<feature type="domain" description="CAP-Gly" evidence="11">
    <location>
        <begin position="89"/>
        <end position="134"/>
    </location>
</feature>
<dbReference type="SMART" id="SM01052">
    <property type="entry name" value="CAP_GLY"/>
    <property type="match status" value="1"/>
</dbReference>
<dbReference type="Pfam" id="PF01302">
    <property type="entry name" value="CAP_GLY"/>
    <property type="match status" value="1"/>
</dbReference>
<feature type="region of interest" description="Disordered" evidence="10">
    <location>
        <begin position="605"/>
        <end position="628"/>
    </location>
</feature>
<dbReference type="VEuPathDB" id="AmoebaDB:FDP41_005343"/>
<evidence type="ECO:0000256" key="9">
    <source>
        <dbReference type="ARBA" id="ARBA00023273"/>
    </source>
</evidence>
<keyword evidence="6" id="KW-0677">Repeat</keyword>
<keyword evidence="4" id="KW-0963">Cytoplasm</keyword>
<evidence type="ECO:0000256" key="7">
    <source>
        <dbReference type="ARBA" id="ARBA00023069"/>
    </source>
</evidence>
<dbReference type="InterPro" id="IPR036859">
    <property type="entry name" value="CAP-Gly_dom_sf"/>
</dbReference>
<dbReference type="PROSITE" id="PS51450">
    <property type="entry name" value="LRR"/>
    <property type="match status" value="1"/>
</dbReference>
<dbReference type="EMBL" id="VFQX01000044">
    <property type="protein sequence ID" value="KAF0975349.1"/>
    <property type="molecule type" value="Genomic_DNA"/>
</dbReference>
<dbReference type="InterPro" id="IPR000938">
    <property type="entry name" value="CAP-Gly_domain"/>
</dbReference>
<keyword evidence="8" id="KW-0143">Chaperone</keyword>
<gene>
    <name evidence="12" type="ORF">FDP41_005343</name>
</gene>
<dbReference type="Proteomes" id="UP000444721">
    <property type="component" value="Unassembled WGS sequence"/>
</dbReference>
<comment type="caution">
    <text evidence="12">The sequence shown here is derived from an EMBL/GenBank/DDBJ whole genome shotgun (WGS) entry which is preliminary data.</text>
</comment>
<dbReference type="InterPro" id="IPR044079">
    <property type="entry name" value="Ubl_TBCE"/>
</dbReference>
<feature type="compositionally biased region" description="Low complexity" evidence="10">
    <location>
        <begin position="1"/>
        <end position="16"/>
    </location>
</feature>
<dbReference type="OrthoDB" id="5273213at2759"/>
<dbReference type="OMA" id="SEESHMF"/>
<evidence type="ECO:0000256" key="10">
    <source>
        <dbReference type="SAM" id="MobiDB-lite"/>
    </source>
</evidence>
<dbReference type="GeneID" id="68112561"/>
<reference evidence="12 13" key="1">
    <citation type="journal article" date="2019" name="Sci. Rep.">
        <title>Nanopore sequencing improves the draft genome of the human pathogenic amoeba Naegleria fowleri.</title>
        <authorList>
            <person name="Liechti N."/>
            <person name="Schurch N."/>
            <person name="Bruggmann R."/>
            <person name="Wittwer M."/>
        </authorList>
    </citation>
    <scope>NUCLEOTIDE SEQUENCE [LARGE SCALE GENOMIC DNA]</scope>
    <source>
        <strain evidence="12 13">ATCC 30894</strain>
    </source>
</reference>
<dbReference type="Gene3D" id="3.80.10.10">
    <property type="entry name" value="Ribonuclease Inhibitor"/>
    <property type="match status" value="2"/>
</dbReference>
<evidence type="ECO:0000256" key="4">
    <source>
        <dbReference type="ARBA" id="ARBA00022490"/>
    </source>
</evidence>
<accession>A0A6A5BQW5</accession>
<dbReference type="AlphaFoldDB" id="A0A6A5BQW5"/>
<evidence type="ECO:0000256" key="8">
    <source>
        <dbReference type="ARBA" id="ARBA00023186"/>
    </source>
</evidence>
<keyword evidence="7" id="KW-0969">Cilium</keyword>
<dbReference type="PANTHER" id="PTHR45973:SF9">
    <property type="entry name" value="LEUCINE-RICH REPEAT-CONTAINING PROTEIN 46"/>
    <property type="match status" value="1"/>
</dbReference>
<dbReference type="InterPro" id="IPR001611">
    <property type="entry name" value="Leu-rich_rpt"/>
</dbReference>
<dbReference type="Gene3D" id="3.10.20.90">
    <property type="entry name" value="Phosphatidylinositol 3-kinase Catalytic Subunit, Chain A, domain 1"/>
    <property type="match status" value="1"/>
</dbReference>
<evidence type="ECO:0000256" key="1">
    <source>
        <dbReference type="ARBA" id="ARBA00004138"/>
    </source>
</evidence>
<keyword evidence="9" id="KW-0966">Cell projection</keyword>
<dbReference type="VEuPathDB" id="AmoebaDB:NfTy_065480"/>
<dbReference type="CDD" id="cd17044">
    <property type="entry name" value="Ubl_TBCE"/>
    <property type="match status" value="1"/>
</dbReference>
<protein>
    <recommendedName>
        <fullName evidence="11">CAP-Gly domain-containing protein</fullName>
    </recommendedName>
</protein>
<evidence type="ECO:0000256" key="3">
    <source>
        <dbReference type="ARBA" id="ARBA00006286"/>
    </source>
</evidence>
<dbReference type="PROSITE" id="PS50245">
    <property type="entry name" value="CAP_GLY_2"/>
    <property type="match status" value="1"/>
</dbReference>
<dbReference type="SUPFAM" id="SSF54236">
    <property type="entry name" value="Ubiquitin-like"/>
    <property type="match status" value="1"/>
</dbReference>
<keyword evidence="13" id="KW-1185">Reference proteome</keyword>
<evidence type="ECO:0000259" key="11">
    <source>
        <dbReference type="PROSITE" id="PS50245"/>
    </source>
</evidence>
<organism evidence="12 13">
    <name type="scientific">Naegleria fowleri</name>
    <name type="common">Brain eating amoeba</name>
    <dbReference type="NCBI Taxonomy" id="5763"/>
    <lineage>
        <taxon>Eukaryota</taxon>
        <taxon>Discoba</taxon>
        <taxon>Heterolobosea</taxon>
        <taxon>Tetramitia</taxon>
        <taxon>Eutetramitia</taxon>
        <taxon>Vahlkampfiidae</taxon>
        <taxon>Naegleria</taxon>
    </lineage>
</organism>
<dbReference type="InterPro" id="IPR029071">
    <property type="entry name" value="Ubiquitin-like_domsf"/>
</dbReference>
<keyword evidence="5" id="KW-0433">Leucine-rich repeat</keyword>
<dbReference type="VEuPathDB" id="AmoebaDB:NF0015350"/>
<dbReference type="SUPFAM" id="SSF74924">
    <property type="entry name" value="Cap-Gly domain"/>
    <property type="match status" value="1"/>
</dbReference>
<dbReference type="RefSeq" id="XP_044560062.1">
    <property type="nucleotide sequence ID" value="XM_044708857.1"/>
</dbReference>
<feature type="region of interest" description="Disordered" evidence="10">
    <location>
        <begin position="1"/>
        <end position="20"/>
    </location>
</feature>
<dbReference type="InterPro" id="IPR032675">
    <property type="entry name" value="LRR_dom_sf"/>
</dbReference>
<dbReference type="PANTHER" id="PTHR45973">
    <property type="entry name" value="PROTEIN PHOSPHATASE 1 REGULATORY SUBUNIT SDS22-RELATED"/>
    <property type="match status" value="1"/>
</dbReference>
<comment type="similarity">
    <text evidence="3">Belongs to the TBCE family.</text>
</comment>
<dbReference type="InterPro" id="IPR050576">
    <property type="entry name" value="Cilia_flagella_integrity"/>
</dbReference>
<evidence type="ECO:0000313" key="13">
    <source>
        <dbReference type="Proteomes" id="UP000444721"/>
    </source>
</evidence>
<name>A0A6A5BQW5_NAEFO</name>
<evidence type="ECO:0000313" key="12">
    <source>
        <dbReference type="EMBL" id="KAF0975349.1"/>
    </source>
</evidence>
<dbReference type="SUPFAM" id="SSF52058">
    <property type="entry name" value="L domain-like"/>
    <property type="match status" value="1"/>
</dbReference>
<dbReference type="Pfam" id="PF14580">
    <property type="entry name" value="LRR_9"/>
    <property type="match status" value="1"/>
</dbReference>
<evidence type="ECO:0000256" key="2">
    <source>
        <dbReference type="ARBA" id="ARBA00004496"/>
    </source>
</evidence>
<proteinExistence type="inferred from homology"/>
<dbReference type="Gene3D" id="2.30.30.190">
    <property type="entry name" value="CAP Gly-rich-like domain"/>
    <property type="match status" value="1"/>
</dbReference>
<sequence length="628" mass="72155">MSQTLSSPSSIPESGSTNQDPEAYSYLLNMRFEYNISTHHYPFQRQGKPTPLTNNNYNNTATSPTNPILYAPALRGDLSRGFVRYIGTLQDQPKTQLFVGVEWDYEVRGKHDGELNGVRYFKTSDGRKSASFIKLETFLRYSTLGVDFLDAVHAKYKNKDFREEEMYIYSATKKTQISVELVGRKDLEEKLEKLENLTELGLQESKVSKIQEGLGSLFGNVKSIDLTANLITSWSQVEIILKEFPKLQNLILSSNRFSSLEIQNTQPYVSVKILVMNDVAMNWGIFAEKILPLFPQVEEVHFRDNNVTDQDLERVVFPSLPSLKSMNISGNKLSSWNVVWKAFGSIPQLSRLLLNYNSLKRIQCLNREEFPSLKSLSVTNNNIEEWDSINELNKFSCLEELRLDNNAIQEKYGVTNTRQGVIARIKSLQTFNGSEIKKKEREDAEKYYLKQCGRDKMALMSSESSSNSNYMNFLEMHPRYEELVSMYGDPCENESSSSATTRVSNEFVSLYIKNVAASVASHGHIVEKKIPYGLTIKKLKLMCQRLFKLDTSKQHLFYVDVGHSLPEPLSDDFKDIDFYAVKDGGTILMEEIDEVQEQRKLELAKKEKERSLKEQEEQVAREMRWKHL</sequence>
<evidence type="ECO:0000256" key="6">
    <source>
        <dbReference type="ARBA" id="ARBA00022737"/>
    </source>
</evidence>